<evidence type="ECO:0000256" key="4">
    <source>
        <dbReference type="ARBA" id="ARBA00023163"/>
    </source>
</evidence>
<organism evidence="6 7">
    <name type="scientific">Paenibacillus albidus</name>
    <dbReference type="NCBI Taxonomy" id="2041023"/>
    <lineage>
        <taxon>Bacteria</taxon>
        <taxon>Bacillati</taxon>
        <taxon>Bacillota</taxon>
        <taxon>Bacilli</taxon>
        <taxon>Bacillales</taxon>
        <taxon>Paenibacillaceae</taxon>
        <taxon>Paenibacillus</taxon>
    </lineage>
</organism>
<dbReference type="PROSITE" id="PS50931">
    <property type="entry name" value="HTH_LYSR"/>
    <property type="match status" value="1"/>
</dbReference>
<dbReference type="Gene3D" id="1.10.10.10">
    <property type="entry name" value="Winged helix-like DNA-binding domain superfamily/Winged helix DNA-binding domain"/>
    <property type="match status" value="1"/>
</dbReference>
<dbReference type="InterPro" id="IPR000847">
    <property type="entry name" value="LysR_HTH_N"/>
</dbReference>
<proteinExistence type="inferred from homology"/>
<dbReference type="Pfam" id="PF00126">
    <property type="entry name" value="HTH_1"/>
    <property type="match status" value="1"/>
</dbReference>
<protein>
    <submittedName>
        <fullName evidence="6">LysR family transcriptional regulator</fullName>
    </submittedName>
</protein>
<comment type="similarity">
    <text evidence="1">Belongs to the LysR transcriptional regulatory family.</text>
</comment>
<dbReference type="AlphaFoldDB" id="A0A917CUE9"/>
<dbReference type="Gene3D" id="3.40.190.290">
    <property type="match status" value="1"/>
</dbReference>
<dbReference type="PRINTS" id="PR00039">
    <property type="entry name" value="HTHLYSR"/>
</dbReference>
<dbReference type="EMBL" id="BMKR01000025">
    <property type="protein sequence ID" value="GGF97143.1"/>
    <property type="molecule type" value="Genomic_DNA"/>
</dbReference>
<feature type="domain" description="HTH lysR-type" evidence="5">
    <location>
        <begin position="1"/>
        <end position="58"/>
    </location>
</feature>
<comment type="caution">
    <text evidence="6">The sequence shown here is derived from an EMBL/GenBank/DDBJ whole genome shotgun (WGS) entry which is preliminary data.</text>
</comment>
<dbReference type="Pfam" id="PF03466">
    <property type="entry name" value="LysR_substrate"/>
    <property type="match status" value="1"/>
</dbReference>
<dbReference type="Proteomes" id="UP000637643">
    <property type="component" value="Unassembled WGS sequence"/>
</dbReference>
<keyword evidence="2" id="KW-0805">Transcription regulation</keyword>
<evidence type="ECO:0000256" key="1">
    <source>
        <dbReference type="ARBA" id="ARBA00009437"/>
    </source>
</evidence>
<dbReference type="RefSeq" id="WP_189029334.1">
    <property type="nucleotide sequence ID" value="NZ_BMKR01000025.1"/>
</dbReference>
<dbReference type="SUPFAM" id="SSF53850">
    <property type="entry name" value="Periplasmic binding protein-like II"/>
    <property type="match status" value="1"/>
</dbReference>
<dbReference type="SUPFAM" id="SSF46785">
    <property type="entry name" value="Winged helix' DNA-binding domain"/>
    <property type="match status" value="1"/>
</dbReference>
<dbReference type="InterPro" id="IPR005119">
    <property type="entry name" value="LysR_subst-bd"/>
</dbReference>
<evidence type="ECO:0000256" key="2">
    <source>
        <dbReference type="ARBA" id="ARBA00023015"/>
    </source>
</evidence>
<dbReference type="InterPro" id="IPR050950">
    <property type="entry name" value="HTH-type_LysR_regulators"/>
</dbReference>
<evidence type="ECO:0000313" key="6">
    <source>
        <dbReference type="EMBL" id="GGF97143.1"/>
    </source>
</evidence>
<dbReference type="GO" id="GO:0003677">
    <property type="term" value="F:DNA binding"/>
    <property type="evidence" value="ECO:0007669"/>
    <property type="project" value="UniProtKB-KW"/>
</dbReference>
<evidence type="ECO:0000313" key="7">
    <source>
        <dbReference type="Proteomes" id="UP000637643"/>
    </source>
</evidence>
<dbReference type="GO" id="GO:0003700">
    <property type="term" value="F:DNA-binding transcription factor activity"/>
    <property type="evidence" value="ECO:0007669"/>
    <property type="project" value="InterPro"/>
</dbReference>
<dbReference type="CDD" id="cd05466">
    <property type="entry name" value="PBP2_LTTR_substrate"/>
    <property type="match status" value="1"/>
</dbReference>
<dbReference type="InterPro" id="IPR036390">
    <property type="entry name" value="WH_DNA-bd_sf"/>
</dbReference>
<reference evidence="6" key="2">
    <citation type="submission" date="2020-09" db="EMBL/GenBank/DDBJ databases">
        <authorList>
            <person name="Sun Q."/>
            <person name="Zhou Y."/>
        </authorList>
    </citation>
    <scope>NUCLEOTIDE SEQUENCE</scope>
    <source>
        <strain evidence="6">CGMCC 1.16134</strain>
    </source>
</reference>
<accession>A0A917CUE9</accession>
<gene>
    <name evidence="6" type="ORF">GCM10010912_47340</name>
</gene>
<keyword evidence="4" id="KW-0804">Transcription</keyword>
<dbReference type="GO" id="GO:0005829">
    <property type="term" value="C:cytosol"/>
    <property type="evidence" value="ECO:0007669"/>
    <property type="project" value="TreeGrafter"/>
</dbReference>
<name>A0A917CUE9_9BACL</name>
<dbReference type="FunFam" id="1.10.10.10:FF:000001">
    <property type="entry name" value="LysR family transcriptional regulator"/>
    <property type="match status" value="1"/>
</dbReference>
<evidence type="ECO:0000256" key="3">
    <source>
        <dbReference type="ARBA" id="ARBA00023125"/>
    </source>
</evidence>
<evidence type="ECO:0000259" key="5">
    <source>
        <dbReference type="PROSITE" id="PS50931"/>
    </source>
</evidence>
<dbReference type="InterPro" id="IPR036388">
    <property type="entry name" value="WH-like_DNA-bd_sf"/>
</dbReference>
<dbReference type="PANTHER" id="PTHR30419">
    <property type="entry name" value="HTH-TYPE TRANSCRIPTIONAL REGULATOR YBHD"/>
    <property type="match status" value="1"/>
</dbReference>
<sequence>METRHLHYFLAVCEELHFTRAAEKLGISQPTLSQQIRVLEGELNMPLFDRIGKKTALTEAGRLLKAYASRMIQDERNAKSAIDELRSDCRGTIRLGVLPSDLDYRLTPLLIQFHADFPNIRLQVFASTQIQQEVLDNKLDIGITLQGPRDILLIEEDLGREPYHFIIRKDHPYASLQTMELSALQHTPLVMYPRHFLGRELVENVCREAGFTLEPIMETGSATSLLQLVRSGIGGTVQPRSLVEHMENSGLSSIPIVNTAPYRELKLIYRGDRYISRATHTFIDCLRKFLRDDLLTARNSENQELEET</sequence>
<keyword evidence="7" id="KW-1185">Reference proteome</keyword>
<reference evidence="6" key="1">
    <citation type="journal article" date="2014" name="Int. J. Syst. Evol. Microbiol.">
        <title>Complete genome sequence of Corynebacterium casei LMG S-19264T (=DSM 44701T), isolated from a smear-ripened cheese.</title>
        <authorList>
            <consortium name="US DOE Joint Genome Institute (JGI-PGF)"/>
            <person name="Walter F."/>
            <person name="Albersmeier A."/>
            <person name="Kalinowski J."/>
            <person name="Ruckert C."/>
        </authorList>
    </citation>
    <scope>NUCLEOTIDE SEQUENCE</scope>
    <source>
        <strain evidence="6">CGMCC 1.16134</strain>
    </source>
</reference>
<keyword evidence="3" id="KW-0238">DNA-binding</keyword>